<keyword evidence="2" id="KW-0812">Transmembrane</keyword>
<keyword evidence="2" id="KW-1133">Transmembrane helix</keyword>
<proteinExistence type="predicted"/>
<evidence type="ECO:0000256" key="1">
    <source>
        <dbReference type="SAM" id="MobiDB-lite"/>
    </source>
</evidence>
<dbReference type="EMBL" id="CP111013">
    <property type="protein sequence ID" value="WAQ95400.1"/>
    <property type="molecule type" value="Genomic_DNA"/>
</dbReference>
<keyword evidence="5" id="KW-1185">Reference proteome</keyword>
<evidence type="ECO:0000256" key="3">
    <source>
        <dbReference type="SAM" id="SignalP"/>
    </source>
</evidence>
<organism evidence="4 5">
    <name type="scientific">Mya arenaria</name>
    <name type="common">Soft-shell clam</name>
    <dbReference type="NCBI Taxonomy" id="6604"/>
    <lineage>
        <taxon>Eukaryota</taxon>
        <taxon>Metazoa</taxon>
        <taxon>Spiralia</taxon>
        <taxon>Lophotrochozoa</taxon>
        <taxon>Mollusca</taxon>
        <taxon>Bivalvia</taxon>
        <taxon>Autobranchia</taxon>
        <taxon>Heteroconchia</taxon>
        <taxon>Euheterodonta</taxon>
        <taxon>Imparidentia</taxon>
        <taxon>Neoheterodontei</taxon>
        <taxon>Myida</taxon>
        <taxon>Myoidea</taxon>
        <taxon>Myidae</taxon>
        <taxon>Mya</taxon>
    </lineage>
</organism>
<feature type="chain" id="PRO_5046683288" evidence="3">
    <location>
        <begin position="28"/>
        <end position="354"/>
    </location>
</feature>
<evidence type="ECO:0000313" key="5">
    <source>
        <dbReference type="Proteomes" id="UP001164746"/>
    </source>
</evidence>
<gene>
    <name evidence="4" type="ORF">MAR_028090</name>
</gene>
<protein>
    <submittedName>
        <fullName evidence="4">Uncharacterized protein</fullName>
    </submittedName>
</protein>
<dbReference type="Proteomes" id="UP001164746">
    <property type="component" value="Chromosome 2"/>
</dbReference>
<evidence type="ECO:0000313" key="4">
    <source>
        <dbReference type="EMBL" id="WAQ95400.1"/>
    </source>
</evidence>
<feature type="transmembrane region" description="Helical" evidence="2">
    <location>
        <begin position="39"/>
        <end position="62"/>
    </location>
</feature>
<feature type="region of interest" description="Disordered" evidence="1">
    <location>
        <begin position="296"/>
        <end position="332"/>
    </location>
</feature>
<feature type="region of interest" description="Disordered" evidence="1">
    <location>
        <begin position="103"/>
        <end position="124"/>
    </location>
</feature>
<evidence type="ECO:0000256" key="2">
    <source>
        <dbReference type="SAM" id="Phobius"/>
    </source>
</evidence>
<name>A0ABY7DFA5_MYAAR</name>
<feature type="region of interest" description="Disordered" evidence="1">
    <location>
        <begin position="227"/>
        <end position="247"/>
    </location>
</feature>
<reference evidence="4" key="1">
    <citation type="submission" date="2022-11" db="EMBL/GenBank/DDBJ databases">
        <title>Centuries of genome instability and evolution in soft-shell clam transmissible cancer (bioRxiv).</title>
        <authorList>
            <person name="Hart S.F.M."/>
            <person name="Yonemitsu M.A."/>
            <person name="Giersch R.M."/>
            <person name="Beal B.F."/>
            <person name="Arriagada G."/>
            <person name="Davis B.W."/>
            <person name="Ostrander E.A."/>
            <person name="Goff S.P."/>
            <person name="Metzger M.J."/>
        </authorList>
    </citation>
    <scope>NUCLEOTIDE SEQUENCE</scope>
    <source>
        <strain evidence="4">MELC-2E11</strain>
        <tissue evidence="4">Siphon/mantle</tissue>
    </source>
</reference>
<sequence length="354" mass="39843">MNRETSTMFFSKVFVFALISITDFVLAEGDRPPVSLDAIIALSCVCSFLGVVLILSATCYYVRRQRRKDNKRRQEKLAQVKIILKEHQHRKSAEKPTLPIIPQTYPLQHHSNHSTTKKSEVSQFVTRETPVSARSGETEVQEASAVISDSDDNVDEVFLNNMVAEKAQKYNGLVADDTVHNKSGSRKLIPYGIRTFRHKDTASNYDDAISVTRALVSRLRKGAFPGTDFRRSRSAPNVNRHPLPTAVNGSGNDKRLYFTKSHFMAIRTPFSKKYLLPPTLTSYAERPAAKRVVVTHPPPQKQIHHSKAMTASTSNTARRHERTLPENPECTRSAATEEITTLTETDKGTEMTYK</sequence>
<accession>A0ABY7DFA5</accession>
<feature type="signal peptide" evidence="3">
    <location>
        <begin position="1"/>
        <end position="27"/>
    </location>
</feature>
<keyword evidence="3" id="KW-0732">Signal</keyword>
<keyword evidence="2" id="KW-0472">Membrane</keyword>